<keyword evidence="7 9" id="KW-0010">Activator</keyword>
<dbReference type="SMART" id="SM00448">
    <property type="entry name" value="REC"/>
    <property type="match status" value="1"/>
</dbReference>
<dbReference type="PANTHER" id="PTHR45526">
    <property type="entry name" value="TRANSCRIPTIONAL REGULATORY PROTEIN DPIA"/>
    <property type="match status" value="1"/>
</dbReference>
<keyword evidence="8 9" id="KW-0804">Transcription</keyword>
<evidence type="ECO:0000256" key="10">
    <source>
        <dbReference type="PROSITE-ProRule" id="PRU00169"/>
    </source>
</evidence>
<gene>
    <name evidence="12" type="ORF">GETHPA_22710</name>
</gene>
<dbReference type="SUPFAM" id="SSF52172">
    <property type="entry name" value="CheY-like"/>
    <property type="match status" value="1"/>
</dbReference>
<evidence type="ECO:0000256" key="6">
    <source>
        <dbReference type="ARBA" id="ARBA00023125"/>
    </source>
</evidence>
<evidence type="ECO:0000256" key="3">
    <source>
        <dbReference type="ARBA" id="ARBA00022553"/>
    </source>
</evidence>
<dbReference type="PANTHER" id="PTHR45526:SF1">
    <property type="entry name" value="TRANSCRIPTIONAL REGULATORY PROTEIN DCUR-RELATED"/>
    <property type="match status" value="1"/>
</dbReference>
<evidence type="ECO:0000256" key="5">
    <source>
        <dbReference type="ARBA" id="ARBA00023015"/>
    </source>
</evidence>
<evidence type="ECO:0000313" key="13">
    <source>
        <dbReference type="Proteomes" id="UP001165089"/>
    </source>
</evidence>
<accession>A0ABQ5Q8J6</accession>
<keyword evidence="2 9" id="KW-0963">Cytoplasm</keyword>
<name>A0ABQ5Q8J6_9BACT</name>
<dbReference type="PROSITE" id="PS50110">
    <property type="entry name" value="RESPONSE_REGULATORY"/>
    <property type="match status" value="1"/>
</dbReference>
<dbReference type="EMBL" id="BSDD01000004">
    <property type="protein sequence ID" value="GLH70738.1"/>
    <property type="molecule type" value="Genomic_DNA"/>
</dbReference>
<keyword evidence="13" id="KW-1185">Reference proteome</keyword>
<dbReference type="InterPro" id="IPR001789">
    <property type="entry name" value="Sig_transdc_resp-reg_receiver"/>
</dbReference>
<dbReference type="InterPro" id="IPR024187">
    <property type="entry name" value="Sig_transdc_resp-reg_cit/mal"/>
</dbReference>
<dbReference type="Gene3D" id="3.40.50.2300">
    <property type="match status" value="1"/>
</dbReference>
<dbReference type="PIRSF" id="PIRSF006171">
    <property type="entry name" value="RR_citrat_malat"/>
    <property type="match status" value="1"/>
</dbReference>
<protein>
    <recommendedName>
        <fullName evidence="9">Transcriptional regulatory protein</fullName>
    </recommendedName>
</protein>
<reference evidence="12 13" key="1">
    <citation type="journal article" date="2023" name="Antonie Van Leeuwenhoek">
        <title>Mesoterricola silvestris gen. nov., sp. nov., Mesoterricola sediminis sp. nov., Geothrix oryzae sp. nov., Geothrix edaphica sp. nov., Geothrix rubra sp. nov., and Geothrix limicola sp. nov., six novel members of Acidobacteriota isolated from soils.</title>
        <authorList>
            <person name="Itoh H."/>
            <person name="Sugisawa Y."/>
            <person name="Mise K."/>
            <person name="Xu Z."/>
            <person name="Kuniyasu M."/>
            <person name="Ushijima N."/>
            <person name="Kawano K."/>
            <person name="Kobayashi E."/>
            <person name="Shiratori Y."/>
            <person name="Masuda Y."/>
            <person name="Senoo K."/>
        </authorList>
    </citation>
    <scope>NUCLEOTIDE SEQUENCE [LARGE SCALE GENOMIC DNA]</scope>
    <source>
        <strain evidence="12 13">Red803</strain>
    </source>
</reference>
<keyword evidence="6 9" id="KW-0238">DNA-binding</keyword>
<sequence length="238" mass="27170">MIRVLLVEDDPMVAELNRMYLSRVAGFELVASVRGASEALALLQSRPVDLLLLDIFMPGQSGIELMAEIRRQALEVDVIFVTAARDTATLDRALKLGAMDYLIKPFEFERLKQALEHYRETRHMIRRGEALDQAELDRRLARRPTEGRKAEGLPKGLDRNTLDKVLQAITAWPEATPWFTSEAIGQQVGLSRVSVRKYCEFLCELKVLRMEPGYGTGGRPVHRFLLQKGYLREVQRYL</sequence>
<dbReference type="CDD" id="cd19925">
    <property type="entry name" value="REC_citrate_TCS"/>
    <property type="match status" value="1"/>
</dbReference>
<feature type="modified residue" description="4-aspartylphosphate" evidence="10">
    <location>
        <position position="54"/>
    </location>
</feature>
<evidence type="ECO:0000256" key="1">
    <source>
        <dbReference type="ARBA" id="ARBA00004496"/>
    </source>
</evidence>
<evidence type="ECO:0000313" key="12">
    <source>
        <dbReference type="EMBL" id="GLH70738.1"/>
    </source>
</evidence>
<evidence type="ECO:0000256" key="2">
    <source>
        <dbReference type="ARBA" id="ARBA00022490"/>
    </source>
</evidence>
<evidence type="ECO:0000256" key="4">
    <source>
        <dbReference type="ARBA" id="ARBA00023012"/>
    </source>
</evidence>
<dbReference type="InterPro" id="IPR051271">
    <property type="entry name" value="2C-system_Tx_regulators"/>
</dbReference>
<feature type="domain" description="Response regulatory" evidence="11">
    <location>
        <begin position="3"/>
        <end position="119"/>
    </location>
</feature>
<dbReference type="Proteomes" id="UP001165089">
    <property type="component" value="Unassembled WGS sequence"/>
</dbReference>
<keyword evidence="3 10" id="KW-0597">Phosphoprotein</keyword>
<organism evidence="12 13">
    <name type="scientific">Geothrix rubra</name>
    <dbReference type="NCBI Taxonomy" id="2927977"/>
    <lineage>
        <taxon>Bacteria</taxon>
        <taxon>Pseudomonadati</taxon>
        <taxon>Acidobacteriota</taxon>
        <taxon>Holophagae</taxon>
        <taxon>Holophagales</taxon>
        <taxon>Holophagaceae</taxon>
        <taxon>Geothrix</taxon>
    </lineage>
</organism>
<comment type="caution">
    <text evidence="12">The sequence shown here is derived from an EMBL/GenBank/DDBJ whole genome shotgun (WGS) entry which is preliminary data.</text>
</comment>
<dbReference type="RefSeq" id="WP_285726255.1">
    <property type="nucleotide sequence ID" value="NZ_BSDD01000004.1"/>
</dbReference>
<proteinExistence type="predicted"/>
<keyword evidence="5 9" id="KW-0805">Transcription regulation</keyword>
<comment type="subcellular location">
    <subcellularLocation>
        <location evidence="1 9">Cytoplasm</location>
    </subcellularLocation>
</comment>
<evidence type="ECO:0000256" key="8">
    <source>
        <dbReference type="ARBA" id="ARBA00023163"/>
    </source>
</evidence>
<keyword evidence="4 9" id="KW-0902">Two-component regulatory system</keyword>
<evidence type="ECO:0000256" key="9">
    <source>
        <dbReference type="PIRNR" id="PIRNR006171"/>
    </source>
</evidence>
<dbReference type="InterPro" id="IPR011006">
    <property type="entry name" value="CheY-like_superfamily"/>
</dbReference>
<evidence type="ECO:0000256" key="7">
    <source>
        <dbReference type="ARBA" id="ARBA00023159"/>
    </source>
</evidence>
<evidence type="ECO:0000259" key="11">
    <source>
        <dbReference type="PROSITE" id="PS50110"/>
    </source>
</evidence>
<dbReference type="Pfam" id="PF00072">
    <property type="entry name" value="Response_reg"/>
    <property type="match status" value="1"/>
</dbReference>